<dbReference type="OrthoDB" id="976812at2"/>
<feature type="transmembrane region" description="Helical" evidence="1">
    <location>
        <begin position="46"/>
        <end position="66"/>
    </location>
</feature>
<dbReference type="AlphaFoldDB" id="A0A4R4KMF1"/>
<feature type="transmembrane region" description="Helical" evidence="1">
    <location>
        <begin position="16"/>
        <end position="34"/>
    </location>
</feature>
<feature type="transmembrane region" description="Helical" evidence="1">
    <location>
        <begin position="87"/>
        <end position="106"/>
    </location>
</feature>
<reference evidence="2 3" key="1">
    <citation type="submission" date="2019-02" db="EMBL/GenBank/DDBJ databases">
        <title>Arundinibacter roseus gen. nov., sp. nov., a new member of the family Cytophagaceae.</title>
        <authorList>
            <person name="Szuroczki S."/>
            <person name="Khayer B."/>
            <person name="Sproer C."/>
            <person name="Toumi M."/>
            <person name="Szabo A."/>
            <person name="Felfoldi T."/>
            <person name="Schumann P."/>
            <person name="Toth E."/>
        </authorList>
    </citation>
    <scope>NUCLEOTIDE SEQUENCE [LARGE SCALE GENOMIC DNA]</scope>
    <source>
        <strain evidence="2 3">DMA-k-7a</strain>
    </source>
</reference>
<dbReference type="EMBL" id="SMJU01000002">
    <property type="protein sequence ID" value="TDB68172.1"/>
    <property type="molecule type" value="Genomic_DNA"/>
</dbReference>
<sequence>MEDSAAVPYRFKPIHLHWLSLDIVAGAVVSHLAASRLPDDQTPVNYLVIILLGLVVLGIYTLDHLLDNQRPSPPRTQRHSFIRLHQALIWRLTAGAIGLAALLVWFTPRELWFFGFGMLIFVAFYLWLVSRIPEKSNRQAVKEPITSLIYAGGVWGSTWFLGRDVSWESMVLGLVFFMLTFQSLLLFSHFEALRYREVFNLARWLKRPRTLQIIQAISLLTVVMCLAVCFYSEFRYAQRLSLILIAITAAHYWMMKNPEKGVLNERFRIAGELVFALPLLVL</sequence>
<comment type="caution">
    <text evidence="2">The sequence shown here is derived from an EMBL/GenBank/DDBJ whole genome shotgun (WGS) entry which is preliminary data.</text>
</comment>
<feature type="transmembrane region" description="Helical" evidence="1">
    <location>
        <begin position="112"/>
        <end position="129"/>
    </location>
</feature>
<keyword evidence="3" id="KW-1185">Reference proteome</keyword>
<dbReference type="Proteomes" id="UP000295706">
    <property type="component" value="Unassembled WGS sequence"/>
</dbReference>
<evidence type="ECO:0008006" key="4">
    <source>
        <dbReference type="Google" id="ProtNLM"/>
    </source>
</evidence>
<feature type="transmembrane region" description="Helical" evidence="1">
    <location>
        <begin position="211"/>
        <end position="230"/>
    </location>
</feature>
<accession>A0A4R4KMF1</accession>
<keyword evidence="1" id="KW-1133">Transmembrane helix</keyword>
<evidence type="ECO:0000313" key="3">
    <source>
        <dbReference type="Proteomes" id="UP000295706"/>
    </source>
</evidence>
<protein>
    <recommendedName>
        <fullName evidence="4">Prenyltransferase</fullName>
    </recommendedName>
</protein>
<organism evidence="2 3">
    <name type="scientific">Arundinibacter roseus</name>
    <dbReference type="NCBI Taxonomy" id="2070510"/>
    <lineage>
        <taxon>Bacteria</taxon>
        <taxon>Pseudomonadati</taxon>
        <taxon>Bacteroidota</taxon>
        <taxon>Cytophagia</taxon>
        <taxon>Cytophagales</taxon>
        <taxon>Spirosomataceae</taxon>
        <taxon>Arundinibacter</taxon>
    </lineage>
</organism>
<gene>
    <name evidence="2" type="ORF">EZE20_04405</name>
</gene>
<name>A0A4R4KMF1_9BACT</name>
<evidence type="ECO:0000256" key="1">
    <source>
        <dbReference type="SAM" id="Phobius"/>
    </source>
</evidence>
<keyword evidence="1" id="KW-0812">Transmembrane</keyword>
<dbReference type="RefSeq" id="WP_132114883.1">
    <property type="nucleotide sequence ID" value="NZ_SMJU01000002.1"/>
</dbReference>
<proteinExistence type="predicted"/>
<feature type="transmembrane region" description="Helical" evidence="1">
    <location>
        <begin position="167"/>
        <end position="190"/>
    </location>
</feature>
<evidence type="ECO:0000313" key="2">
    <source>
        <dbReference type="EMBL" id="TDB68172.1"/>
    </source>
</evidence>
<keyword evidence="1" id="KW-0472">Membrane</keyword>